<keyword evidence="10" id="KW-1185">Reference proteome</keyword>
<feature type="compositionally biased region" description="Basic and acidic residues" evidence="6">
    <location>
        <begin position="132"/>
        <end position="144"/>
    </location>
</feature>
<dbReference type="Pfam" id="PF12823">
    <property type="entry name" value="DUF3817"/>
    <property type="match status" value="1"/>
</dbReference>
<dbReference type="Proteomes" id="UP001344906">
    <property type="component" value="Unassembled WGS sequence"/>
</dbReference>
<gene>
    <name evidence="9" type="ORF">KDH_00380</name>
</gene>
<keyword evidence="4 7" id="KW-1133">Transmembrane helix</keyword>
<proteinExistence type="predicted"/>
<keyword evidence="5 7" id="KW-0472">Membrane</keyword>
<feature type="transmembrane region" description="Helical" evidence="7">
    <location>
        <begin position="16"/>
        <end position="38"/>
    </location>
</feature>
<sequence length="144" mass="15856">MSSTQQTERIGRRLRIVRVVALVDFVLLLALVSAALTGQREMVQILGPLHGINFLLLLVIVSVGAIDGVWEWWFPVAVLLTAGPPGAFVGEWIINRRVRTQKALIHNAVSDKTAVVAAERETGTSSVPFPSTKEHVRNERKEPV</sequence>
<reference evidence="9 10" key="1">
    <citation type="submission" date="2023-02" db="EMBL/GenBank/DDBJ databases">
        <title>Dictyobacter halimunensis sp. nov., a new member of the class Ktedonobacteria from forest soil in a geothermal area.</title>
        <authorList>
            <person name="Rachmania M.K."/>
            <person name="Ningsih F."/>
            <person name="Sakai Y."/>
            <person name="Yabe S."/>
            <person name="Yokota A."/>
            <person name="Sjamsuridzal W."/>
        </authorList>
    </citation>
    <scope>NUCLEOTIDE SEQUENCE [LARGE SCALE GENOMIC DNA]</scope>
    <source>
        <strain evidence="9 10">S3.2.2.5</strain>
    </source>
</reference>
<name>A0ABQ6FGU9_9CHLR</name>
<feature type="transmembrane region" description="Helical" evidence="7">
    <location>
        <begin position="45"/>
        <end position="66"/>
    </location>
</feature>
<protein>
    <recommendedName>
        <fullName evidence="8">DUF3817 domain-containing protein</fullName>
    </recommendedName>
</protein>
<evidence type="ECO:0000256" key="2">
    <source>
        <dbReference type="ARBA" id="ARBA00022475"/>
    </source>
</evidence>
<dbReference type="InterPro" id="IPR023845">
    <property type="entry name" value="DUF3817_TM"/>
</dbReference>
<evidence type="ECO:0000256" key="1">
    <source>
        <dbReference type="ARBA" id="ARBA00004651"/>
    </source>
</evidence>
<dbReference type="EMBL" id="BSRI01000001">
    <property type="protein sequence ID" value="GLV53183.1"/>
    <property type="molecule type" value="Genomic_DNA"/>
</dbReference>
<evidence type="ECO:0000256" key="3">
    <source>
        <dbReference type="ARBA" id="ARBA00022692"/>
    </source>
</evidence>
<evidence type="ECO:0000256" key="5">
    <source>
        <dbReference type="ARBA" id="ARBA00023136"/>
    </source>
</evidence>
<feature type="region of interest" description="Disordered" evidence="6">
    <location>
        <begin position="120"/>
        <end position="144"/>
    </location>
</feature>
<keyword evidence="2" id="KW-1003">Cell membrane</keyword>
<comment type="caution">
    <text evidence="9">The sequence shown here is derived from an EMBL/GenBank/DDBJ whole genome shotgun (WGS) entry which is preliminary data.</text>
</comment>
<evidence type="ECO:0000256" key="4">
    <source>
        <dbReference type="ARBA" id="ARBA00022989"/>
    </source>
</evidence>
<evidence type="ECO:0000313" key="9">
    <source>
        <dbReference type="EMBL" id="GLV53183.1"/>
    </source>
</evidence>
<evidence type="ECO:0000259" key="8">
    <source>
        <dbReference type="Pfam" id="PF12823"/>
    </source>
</evidence>
<evidence type="ECO:0000256" key="6">
    <source>
        <dbReference type="SAM" id="MobiDB-lite"/>
    </source>
</evidence>
<comment type="subcellular location">
    <subcellularLocation>
        <location evidence="1">Cell membrane</location>
        <topology evidence="1">Multi-pass membrane protein</topology>
    </subcellularLocation>
</comment>
<evidence type="ECO:0000256" key="7">
    <source>
        <dbReference type="SAM" id="Phobius"/>
    </source>
</evidence>
<organism evidence="9 10">
    <name type="scientific">Dictyobacter halimunensis</name>
    <dbReference type="NCBI Taxonomy" id="3026934"/>
    <lineage>
        <taxon>Bacteria</taxon>
        <taxon>Bacillati</taxon>
        <taxon>Chloroflexota</taxon>
        <taxon>Ktedonobacteria</taxon>
        <taxon>Ktedonobacterales</taxon>
        <taxon>Dictyobacteraceae</taxon>
        <taxon>Dictyobacter</taxon>
    </lineage>
</organism>
<feature type="domain" description="DUF3817" evidence="8">
    <location>
        <begin position="14"/>
        <end position="90"/>
    </location>
</feature>
<keyword evidence="3 7" id="KW-0812">Transmembrane</keyword>
<dbReference type="RefSeq" id="WP_338246616.1">
    <property type="nucleotide sequence ID" value="NZ_BSRI01000001.1"/>
</dbReference>
<evidence type="ECO:0000313" key="10">
    <source>
        <dbReference type="Proteomes" id="UP001344906"/>
    </source>
</evidence>
<feature type="transmembrane region" description="Helical" evidence="7">
    <location>
        <begin position="72"/>
        <end position="94"/>
    </location>
</feature>
<accession>A0ABQ6FGU9</accession>